<evidence type="ECO:0000256" key="3">
    <source>
        <dbReference type="ARBA" id="ARBA00012662"/>
    </source>
</evidence>
<dbReference type="InterPro" id="IPR000933">
    <property type="entry name" value="Glyco_hydro_29"/>
</dbReference>
<keyword evidence="5 8" id="KW-0378">Hydrolase</keyword>
<dbReference type="EMBL" id="CP002628">
    <property type="protein sequence ID" value="AEB07856.1"/>
    <property type="molecule type" value="Genomic_DNA"/>
</dbReference>
<keyword evidence="6" id="KW-0326">Glycosidase</keyword>
<feature type="domain" description="Glycoside hydrolase family 29 N-terminal" evidence="7">
    <location>
        <begin position="35"/>
        <end position="352"/>
    </location>
</feature>
<evidence type="ECO:0000256" key="1">
    <source>
        <dbReference type="ARBA" id="ARBA00004071"/>
    </source>
</evidence>
<comment type="function">
    <text evidence="1">Alpha-L-fucosidase is responsible for hydrolyzing the alpha-1,6-linked fucose joined to the reducing-end N-acetylglucosamine of the carbohydrate moieties of glycoproteins.</text>
</comment>
<name>F2N9A8_CORGP</name>
<evidence type="ECO:0000256" key="6">
    <source>
        <dbReference type="ARBA" id="ARBA00023295"/>
    </source>
</evidence>
<dbReference type="GO" id="GO:0016139">
    <property type="term" value="P:glycoside catabolic process"/>
    <property type="evidence" value="ECO:0007669"/>
    <property type="project" value="TreeGrafter"/>
</dbReference>
<dbReference type="Pfam" id="PF01120">
    <property type="entry name" value="Alpha_L_fucos"/>
    <property type="match status" value="1"/>
</dbReference>
<dbReference type="SUPFAM" id="SSF51445">
    <property type="entry name" value="(Trans)glycosidases"/>
    <property type="match status" value="1"/>
</dbReference>
<dbReference type="Gene3D" id="3.20.20.80">
    <property type="entry name" value="Glycosidases"/>
    <property type="match status" value="1"/>
</dbReference>
<evidence type="ECO:0000259" key="7">
    <source>
        <dbReference type="Pfam" id="PF01120"/>
    </source>
</evidence>
<dbReference type="PIRSF" id="PIRSF001092">
    <property type="entry name" value="Alpha-L-fucosidase"/>
    <property type="match status" value="1"/>
</dbReference>
<dbReference type="eggNOG" id="COG3669">
    <property type="taxonomic scope" value="Bacteria"/>
</dbReference>
<dbReference type="HOGENOM" id="CLU_002934_0_3_11"/>
<dbReference type="InterPro" id="IPR016286">
    <property type="entry name" value="FUC_metazoa-typ"/>
</dbReference>
<dbReference type="GO" id="GO:0005764">
    <property type="term" value="C:lysosome"/>
    <property type="evidence" value="ECO:0007669"/>
    <property type="project" value="TreeGrafter"/>
</dbReference>
<dbReference type="PRINTS" id="PR00741">
    <property type="entry name" value="GLHYDRLASE29"/>
</dbReference>
<comment type="similarity">
    <text evidence="2">Belongs to the glycosyl hydrolase 29 family.</text>
</comment>
<dbReference type="STRING" id="700015.Corgl_1761"/>
<organism evidence="8 9">
    <name type="scientific">Coriobacterium glomerans (strain ATCC 49209 / DSM 20642 / JCM 10262 / PW2)</name>
    <dbReference type="NCBI Taxonomy" id="700015"/>
    <lineage>
        <taxon>Bacteria</taxon>
        <taxon>Bacillati</taxon>
        <taxon>Actinomycetota</taxon>
        <taxon>Coriobacteriia</taxon>
        <taxon>Coriobacteriales</taxon>
        <taxon>Coriobacteriaceae</taxon>
        <taxon>Coriobacterium</taxon>
    </lineage>
</organism>
<gene>
    <name evidence="8" type="ordered locus">Corgl_1761</name>
</gene>
<keyword evidence="9" id="KW-1185">Reference proteome</keyword>
<keyword evidence="4" id="KW-0732">Signal</keyword>
<dbReference type="InterPro" id="IPR017853">
    <property type="entry name" value="GH"/>
</dbReference>
<dbReference type="GO" id="GO:0006004">
    <property type="term" value="P:fucose metabolic process"/>
    <property type="evidence" value="ECO:0007669"/>
    <property type="project" value="InterPro"/>
</dbReference>
<proteinExistence type="inferred from homology"/>
<dbReference type="AlphaFoldDB" id="F2N9A8"/>
<dbReference type="KEGG" id="cgo:Corgl_1761"/>
<evidence type="ECO:0000256" key="5">
    <source>
        <dbReference type="ARBA" id="ARBA00022801"/>
    </source>
</evidence>
<sequence>MEAADTSQRLDIVKHGSGLQETYDGVSDVVLRKIEAFRDLKIGVIFHWGLYSLAGIVESWQLSEEDTWARKKPWRDDLSTLRRDYWGLADKFNPTRFHPDEWARICNEAGIRYMLFTTKHHDGFNMFGTDASAFSVLNTPFKRDVFSAVSEAFQRAHILTGAYYSKPDWHSPFYWEHGSKPRGRYASYDPLQKPEKWRAFNKFVKRQLVEICSKYGPQEILWLDGGWVNRDNNEILDMDDIVAALRTVRADLIVVDRTLGGKYENYVTPERMIPSITPIKAWESGIPLAKNWGYVPRDSYKPFEEILDDLICIVSKGGNALFGIGPKPNGELPYEALDILARLGSWLSNYGEGIYKTRPLVLPDGFPPDVYGTRRDHTCYLFARTHGKDRTFDLSPLLDDFDTPELLNQSGCLHFLSRGSTITVREIRERYAVIRLEKR</sequence>
<dbReference type="InterPro" id="IPR057739">
    <property type="entry name" value="Glyco_hydro_29_N"/>
</dbReference>
<dbReference type="PANTHER" id="PTHR10030:SF37">
    <property type="entry name" value="ALPHA-L-FUCOSIDASE-RELATED"/>
    <property type="match status" value="1"/>
</dbReference>
<dbReference type="EC" id="3.2.1.51" evidence="3"/>
<dbReference type="PANTHER" id="PTHR10030">
    <property type="entry name" value="ALPHA-L-FUCOSIDASE"/>
    <property type="match status" value="1"/>
</dbReference>
<dbReference type="GO" id="GO:0004560">
    <property type="term" value="F:alpha-L-fucosidase activity"/>
    <property type="evidence" value="ECO:0007669"/>
    <property type="project" value="InterPro"/>
</dbReference>
<accession>F2N9A8</accession>
<dbReference type="Proteomes" id="UP000006851">
    <property type="component" value="Chromosome"/>
</dbReference>
<dbReference type="SMART" id="SM00812">
    <property type="entry name" value="Alpha_L_fucos"/>
    <property type="match status" value="1"/>
</dbReference>
<evidence type="ECO:0000256" key="4">
    <source>
        <dbReference type="ARBA" id="ARBA00022729"/>
    </source>
</evidence>
<evidence type="ECO:0000313" key="9">
    <source>
        <dbReference type="Proteomes" id="UP000006851"/>
    </source>
</evidence>
<evidence type="ECO:0000313" key="8">
    <source>
        <dbReference type="EMBL" id="AEB07856.1"/>
    </source>
</evidence>
<protein>
    <recommendedName>
        <fullName evidence="3">alpha-L-fucosidase</fullName>
        <ecNumber evidence="3">3.2.1.51</ecNumber>
    </recommendedName>
</protein>
<evidence type="ECO:0000256" key="2">
    <source>
        <dbReference type="ARBA" id="ARBA00007951"/>
    </source>
</evidence>
<reference evidence="9" key="1">
    <citation type="journal article" date="2013" name="Stand. Genomic Sci.">
        <title>Complete genome sequence of Coriobacterium glomerans type strain (PW2(T)) from the midgut of Pyrrhocoris apterus L. (red soldier bug).</title>
        <authorList>
            <person name="Stackebrandt E."/>
            <person name="Zeytun A."/>
            <person name="Lapidus A."/>
            <person name="Nolan M."/>
            <person name="Lucas S."/>
            <person name="Hammon N."/>
            <person name="Deshpande S."/>
            <person name="Cheng J.F."/>
            <person name="Tapia R."/>
            <person name="Goodwin L.A."/>
            <person name="Pitluck S."/>
            <person name="Liolios K."/>
            <person name="Pagani I."/>
            <person name="Ivanova N."/>
            <person name="Mavromatis K."/>
            <person name="Mikhailova N."/>
            <person name="Huntemann M."/>
            <person name="Pati A."/>
            <person name="Chen A."/>
            <person name="Palaniappan K."/>
            <person name="Chang Y.J."/>
            <person name="Land M."/>
            <person name="Hauser L."/>
            <person name="Rohde M."/>
            <person name="Pukall R."/>
            <person name="Goker M."/>
            <person name="Detter J.C."/>
            <person name="Woyke T."/>
            <person name="Bristow J."/>
            <person name="Eisen J.A."/>
            <person name="Markowitz V."/>
            <person name="Hugenholtz P."/>
            <person name="Kyrpides N.C."/>
            <person name="Klenk H.P."/>
        </authorList>
    </citation>
    <scope>NUCLEOTIDE SEQUENCE</scope>
    <source>
        <strain evidence="9">ATCC 49209 / DSM 20642 / JCM 10262 / PW2</strain>
    </source>
</reference>